<keyword evidence="4 9" id="KW-0812">Transmembrane</keyword>
<organism evidence="10 11">
    <name type="scientific">Actinomyces weissii</name>
    <dbReference type="NCBI Taxonomy" id="675090"/>
    <lineage>
        <taxon>Bacteria</taxon>
        <taxon>Bacillati</taxon>
        <taxon>Actinomycetota</taxon>
        <taxon>Actinomycetes</taxon>
        <taxon>Actinomycetales</taxon>
        <taxon>Actinomycetaceae</taxon>
        <taxon>Actinomyces</taxon>
    </lineage>
</organism>
<sequence>MSESAATEQRKKRGLIASVTLFLRQVVGELKKVVWPTRNELSTYFIVVIVFILAIMVYTGVLDFLFSKVVNWVFA</sequence>
<comment type="subunit">
    <text evidence="9">Component of the Sec protein translocase complex. Heterotrimer consisting of SecY, SecE and SecG subunits. The heterotrimers can form oligomers, although 1 heterotrimer is thought to be able to translocate proteins. Interacts with the ribosome. Interacts with SecDF, and other proteins may be involved. Interacts with SecA.</text>
</comment>
<dbReference type="NCBIfam" id="TIGR00964">
    <property type="entry name" value="secE_bact"/>
    <property type="match status" value="1"/>
</dbReference>
<name>A0A7T7S2H6_9ACTO</name>
<comment type="function">
    <text evidence="9">Essential subunit of the Sec protein translocation channel SecYEG. Clamps together the 2 halves of SecY. May contact the channel plug during translocation.</text>
</comment>
<dbReference type="GO" id="GO:0008320">
    <property type="term" value="F:protein transmembrane transporter activity"/>
    <property type="evidence" value="ECO:0007669"/>
    <property type="project" value="UniProtKB-UniRule"/>
</dbReference>
<dbReference type="HAMAP" id="MF_00422">
    <property type="entry name" value="SecE"/>
    <property type="match status" value="1"/>
</dbReference>
<comment type="subcellular location">
    <subcellularLocation>
        <location evidence="9">Cell membrane</location>
        <topology evidence="9">Single-pass membrane protein</topology>
    </subcellularLocation>
    <subcellularLocation>
        <location evidence="1">Membrane</location>
    </subcellularLocation>
</comment>
<keyword evidence="8 9" id="KW-0472">Membrane</keyword>
<proteinExistence type="inferred from homology"/>
<dbReference type="InterPro" id="IPR005807">
    <property type="entry name" value="SecE_bac"/>
</dbReference>
<gene>
    <name evidence="9 10" type="primary">secE</name>
    <name evidence="10" type="ORF">JG540_02095</name>
</gene>
<dbReference type="PANTHER" id="PTHR33910">
    <property type="entry name" value="PROTEIN TRANSLOCASE SUBUNIT SECE"/>
    <property type="match status" value="1"/>
</dbReference>
<keyword evidence="2 9" id="KW-0813">Transport</keyword>
<dbReference type="Pfam" id="PF00584">
    <property type="entry name" value="SecE"/>
    <property type="match status" value="1"/>
</dbReference>
<reference evidence="10 11" key="1">
    <citation type="submission" date="2020-12" db="EMBL/GenBank/DDBJ databases">
        <authorList>
            <person name="Zhou J."/>
        </authorList>
    </citation>
    <scope>NUCLEOTIDE SEQUENCE [LARGE SCALE GENOMIC DNA]</scope>
    <source>
        <strain evidence="10 11">CCUG 61299</strain>
    </source>
</reference>
<protein>
    <recommendedName>
        <fullName evidence="9">Protein translocase subunit SecE</fullName>
    </recommendedName>
</protein>
<dbReference type="GO" id="GO:0006605">
    <property type="term" value="P:protein targeting"/>
    <property type="evidence" value="ECO:0007669"/>
    <property type="project" value="UniProtKB-UniRule"/>
</dbReference>
<dbReference type="RefSeq" id="WP_200276540.1">
    <property type="nucleotide sequence ID" value="NZ_CP066802.1"/>
</dbReference>
<dbReference type="GO" id="GO:0005886">
    <property type="term" value="C:plasma membrane"/>
    <property type="evidence" value="ECO:0007669"/>
    <property type="project" value="UniProtKB-SubCell"/>
</dbReference>
<keyword evidence="11" id="KW-1185">Reference proteome</keyword>
<evidence type="ECO:0000256" key="2">
    <source>
        <dbReference type="ARBA" id="ARBA00022448"/>
    </source>
</evidence>
<evidence type="ECO:0000256" key="6">
    <source>
        <dbReference type="ARBA" id="ARBA00022989"/>
    </source>
</evidence>
<evidence type="ECO:0000256" key="9">
    <source>
        <dbReference type="HAMAP-Rule" id="MF_00422"/>
    </source>
</evidence>
<comment type="similarity">
    <text evidence="9">Belongs to the SecE/SEC61-gamma family.</text>
</comment>
<feature type="transmembrane region" description="Helical" evidence="9">
    <location>
        <begin position="44"/>
        <end position="66"/>
    </location>
</feature>
<evidence type="ECO:0000256" key="3">
    <source>
        <dbReference type="ARBA" id="ARBA00022475"/>
    </source>
</evidence>
<dbReference type="PROSITE" id="PS01067">
    <property type="entry name" value="SECE_SEC61G"/>
    <property type="match status" value="1"/>
</dbReference>
<dbReference type="PANTHER" id="PTHR33910:SF1">
    <property type="entry name" value="PROTEIN TRANSLOCASE SUBUNIT SECE"/>
    <property type="match status" value="1"/>
</dbReference>
<dbReference type="Proteomes" id="UP000595895">
    <property type="component" value="Chromosome"/>
</dbReference>
<keyword evidence="7 9" id="KW-0811">Translocation</keyword>
<dbReference type="EMBL" id="CP066802">
    <property type="protein sequence ID" value="QQM67695.1"/>
    <property type="molecule type" value="Genomic_DNA"/>
</dbReference>
<evidence type="ECO:0000256" key="5">
    <source>
        <dbReference type="ARBA" id="ARBA00022927"/>
    </source>
</evidence>
<dbReference type="GO" id="GO:0009306">
    <property type="term" value="P:protein secretion"/>
    <property type="evidence" value="ECO:0007669"/>
    <property type="project" value="UniProtKB-UniRule"/>
</dbReference>
<evidence type="ECO:0000256" key="7">
    <source>
        <dbReference type="ARBA" id="ARBA00023010"/>
    </source>
</evidence>
<dbReference type="GO" id="GO:0065002">
    <property type="term" value="P:intracellular protein transmembrane transport"/>
    <property type="evidence" value="ECO:0007669"/>
    <property type="project" value="UniProtKB-UniRule"/>
</dbReference>
<keyword evidence="3 9" id="KW-1003">Cell membrane</keyword>
<accession>A0A7T7S2H6</accession>
<evidence type="ECO:0000256" key="8">
    <source>
        <dbReference type="ARBA" id="ARBA00023136"/>
    </source>
</evidence>
<dbReference type="Gene3D" id="1.20.5.1030">
    <property type="entry name" value="Preprotein translocase secy subunit"/>
    <property type="match status" value="1"/>
</dbReference>
<keyword evidence="6 9" id="KW-1133">Transmembrane helix</keyword>
<dbReference type="InterPro" id="IPR038379">
    <property type="entry name" value="SecE_sf"/>
</dbReference>
<evidence type="ECO:0000313" key="11">
    <source>
        <dbReference type="Proteomes" id="UP000595895"/>
    </source>
</evidence>
<keyword evidence="5 9" id="KW-0653">Protein transport</keyword>
<dbReference type="AlphaFoldDB" id="A0A7T7S2H6"/>
<evidence type="ECO:0000256" key="4">
    <source>
        <dbReference type="ARBA" id="ARBA00022692"/>
    </source>
</evidence>
<evidence type="ECO:0000313" key="10">
    <source>
        <dbReference type="EMBL" id="QQM67695.1"/>
    </source>
</evidence>
<dbReference type="InterPro" id="IPR001901">
    <property type="entry name" value="Translocase_SecE/Sec61-g"/>
</dbReference>
<dbReference type="GO" id="GO:0043952">
    <property type="term" value="P:protein transport by the Sec complex"/>
    <property type="evidence" value="ECO:0007669"/>
    <property type="project" value="UniProtKB-UniRule"/>
</dbReference>
<dbReference type="KEGG" id="awe:JG540_02095"/>
<evidence type="ECO:0000256" key="1">
    <source>
        <dbReference type="ARBA" id="ARBA00004370"/>
    </source>
</evidence>